<dbReference type="Gene3D" id="2.130.10.10">
    <property type="entry name" value="YVTN repeat-like/Quinoprotein amine dehydrogenase"/>
    <property type="match status" value="2"/>
</dbReference>
<keyword evidence="5" id="KW-0732">Signal</keyword>
<proteinExistence type="predicted"/>
<dbReference type="AlphaFoldDB" id="A0A0A7CNL7"/>
<keyword evidence="2" id="KW-0677">Repeat</keyword>
<feature type="repeat" description="WD" evidence="3">
    <location>
        <begin position="79"/>
        <end position="109"/>
    </location>
</feature>
<dbReference type="InterPro" id="IPR015943">
    <property type="entry name" value="WD40/YVTN_repeat-like_dom_sf"/>
</dbReference>
<organism evidence="6">
    <name type="scientific">Achlya hypogyna</name>
    <name type="common">Oomycete</name>
    <name type="synonym">Protoachlya hypogyna</name>
    <dbReference type="NCBI Taxonomy" id="1202772"/>
    <lineage>
        <taxon>Eukaryota</taxon>
        <taxon>Sar</taxon>
        <taxon>Stramenopiles</taxon>
        <taxon>Oomycota</taxon>
        <taxon>Saprolegniomycetes</taxon>
        <taxon>Saprolegniales</taxon>
        <taxon>Achlyaceae</taxon>
        <taxon>Achlya</taxon>
    </lineage>
</organism>
<dbReference type="GO" id="GO:0005783">
    <property type="term" value="C:endoplasmic reticulum"/>
    <property type="evidence" value="ECO:0007669"/>
    <property type="project" value="TreeGrafter"/>
</dbReference>
<reference evidence="6" key="1">
    <citation type="journal article" date="2014" name="Genome Biol. Evol.">
        <title>The secreted proteins of Achlya hypogyna and Thraustotheca clavata identify the ancestral oomycete secretome and reveal gene acquisitions by horizontal gene transfer.</title>
        <authorList>
            <person name="Misner I."/>
            <person name="Blouin N."/>
            <person name="Leonard G."/>
            <person name="Richards T.A."/>
            <person name="Lane C.E."/>
        </authorList>
    </citation>
    <scope>NUCLEOTIDE SEQUENCE</scope>
    <source>
        <strain evidence="6">ATCC 48635</strain>
    </source>
</reference>
<dbReference type="PROSITE" id="PS50082">
    <property type="entry name" value="WD_REPEATS_2"/>
    <property type="match status" value="2"/>
</dbReference>
<feature type="region of interest" description="Disordered" evidence="4">
    <location>
        <begin position="28"/>
        <end position="66"/>
    </location>
</feature>
<evidence type="ECO:0000313" key="6">
    <source>
        <dbReference type="EMBL" id="AIG56055.1"/>
    </source>
</evidence>
<dbReference type="PROSITE" id="PS00678">
    <property type="entry name" value="WD_REPEATS_1"/>
    <property type="match status" value="1"/>
</dbReference>
<accession>A0A0A7CNL7</accession>
<feature type="chain" id="PRO_5002037085" evidence="5">
    <location>
        <begin position="18"/>
        <end position="410"/>
    </location>
</feature>
<dbReference type="PROSITE" id="PS50294">
    <property type="entry name" value="WD_REPEATS_REGION"/>
    <property type="match status" value="2"/>
</dbReference>
<feature type="repeat" description="WD" evidence="3">
    <location>
        <begin position="265"/>
        <end position="303"/>
    </location>
</feature>
<dbReference type="Pfam" id="PF00400">
    <property type="entry name" value="WD40"/>
    <property type="match status" value="2"/>
</dbReference>
<evidence type="ECO:0000256" key="3">
    <source>
        <dbReference type="PROSITE-ProRule" id="PRU00221"/>
    </source>
</evidence>
<protein>
    <submittedName>
        <fullName evidence="6">Secreted protein</fullName>
    </submittedName>
</protein>
<dbReference type="InterPro" id="IPR001680">
    <property type="entry name" value="WD40_rpt"/>
</dbReference>
<sequence>MMDTLLPLLLLLALAYAGYLVVGQDAKKPTHAKKDESTAKEKATLKEKPAAKRSSAKPQKPVEAKKHTHVEHELLAHVLKGHTGPITAAAFSPNGRFIATASTDRSVRLTLRESLGSKNPVFKTINLPYDYATAVSFSSDGKTLGVVTADGQTISLFSKFKTKPETIGSFPVGHAVLSLLLNDIGDEWMTLLTVGKDDDTDIKCWNSSGSLLQTVNVNQIQNFHGVQSLDNRFIAVAAYTPEVKIFEILRSKTGTFDKLHKAMALQGHTSGVTDIAFDGSDQKPVNSIVTSSKDGTIRVWDINGVLAGKSPDTDKALVRYKLQEDPKCIKSFKAPNGYYATVDITPNGQWIVMSQGTTLFFMEVASMQIRHEIPHAQDDAISRVLVDATGSEVLVQGTSSRIIKVYRVPA</sequence>
<dbReference type="PANTHER" id="PTHR44321">
    <property type="entry name" value="TRANSDUCIN BETA-LIKE PROTEIN 2"/>
    <property type="match status" value="1"/>
</dbReference>
<dbReference type="PANTHER" id="PTHR44321:SF1">
    <property type="entry name" value="TRANSDUCIN BETA-LIKE PROTEIN 2"/>
    <property type="match status" value="1"/>
</dbReference>
<feature type="signal peptide" evidence="5">
    <location>
        <begin position="1"/>
        <end position="17"/>
    </location>
</feature>
<evidence type="ECO:0000256" key="1">
    <source>
        <dbReference type="ARBA" id="ARBA00022574"/>
    </source>
</evidence>
<dbReference type="InterPro" id="IPR019775">
    <property type="entry name" value="WD40_repeat_CS"/>
</dbReference>
<evidence type="ECO:0000256" key="4">
    <source>
        <dbReference type="SAM" id="MobiDB-lite"/>
    </source>
</evidence>
<evidence type="ECO:0000256" key="5">
    <source>
        <dbReference type="SAM" id="SignalP"/>
    </source>
</evidence>
<dbReference type="InterPro" id="IPR036322">
    <property type="entry name" value="WD40_repeat_dom_sf"/>
</dbReference>
<name>A0A0A7CNL7_ACHHY</name>
<keyword evidence="1 3" id="KW-0853">WD repeat</keyword>
<dbReference type="GO" id="GO:0030968">
    <property type="term" value="P:endoplasmic reticulum unfolded protein response"/>
    <property type="evidence" value="ECO:0007669"/>
    <property type="project" value="TreeGrafter"/>
</dbReference>
<dbReference type="InterPro" id="IPR042410">
    <property type="entry name" value="WBSCR13"/>
</dbReference>
<feature type="compositionally biased region" description="Basic and acidic residues" evidence="4">
    <location>
        <begin position="28"/>
        <end position="50"/>
    </location>
</feature>
<dbReference type="SUPFAM" id="SSF50978">
    <property type="entry name" value="WD40 repeat-like"/>
    <property type="match status" value="1"/>
</dbReference>
<dbReference type="EMBL" id="KM038594">
    <property type="protein sequence ID" value="AIG56055.1"/>
    <property type="molecule type" value="Genomic_DNA"/>
</dbReference>
<dbReference type="SMART" id="SM00320">
    <property type="entry name" value="WD40"/>
    <property type="match status" value="5"/>
</dbReference>
<evidence type="ECO:0000256" key="2">
    <source>
        <dbReference type="ARBA" id="ARBA00022737"/>
    </source>
</evidence>